<feature type="non-terminal residue" evidence="4">
    <location>
        <position position="1"/>
    </location>
</feature>
<keyword evidence="1" id="KW-0808">Transferase</keyword>
<keyword evidence="5" id="KW-1185">Reference proteome</keyword>
<comment type="caution">
    <text evidence="4">The sequence shown here is derived from an EMBL/GenBank/DDBJ whole genome shotgun (WGS) entry which is preliminary data.</text>
</comment>
<dbReference type="RefSeq" id="WP_318757893.1">
    <property type="nucleotide sequence ID" value="NZ_JAWUZT010000130.1"/>
</dbReference>
<evidence type="ECO:0000313" key="4">
    <source>
        <dbReference type="EMBL" id="MDW8518560.1"/>
    </source>
</evidence>
<reference evidence="5" key="1">
    <citation type="submission" date="2023-07" db="EMBL/GenBank/DDBJ databases">
        <title>Draft genomic sequences of Priestia flexa CCM isolated from the soil of an abandoned mine contaminated by free cyanide in the high Andean zone of Tacna, Peru.</title>
        <authorList>
            <person name="Caceda Quiroz C.J."/>
            <person name="Maraza Chooque G.J."/>
            <person name="Fora Quispe G.L."/>
            <person name="Carpio Mamani M."/>
        </authorList>
    </citation>
    <scope>NUCLEOTIDE SEQUENCE [LARGE SCALE GENOMIC DNA]</scope>
    <source>
        <strain evidence="5">CCM</strain>
    </source>
</reference>
<dbReference type="EMBL" id="JAWUZT010000130">
    <property type="protein sequence ID" value="MDW8518560.1"/>
    <property type="molecule type" value="Genomic_DNA"/>
</dbReference>
<keyword evidence="4" id="KW-0328">Glycosyltransferase</keyword>
<evidence type="ECO:0000256" key="2">
    <source>
        <dbReference type="SAM" id="Phobius"/>
    </source>
</evidence>
<dbReference type="InterPro" id="IPR027791">
    <property type="entry name" value="Galactosyl_T_C"/>
</dbReference>
<evidence type="ECO:0000256" key="1">
    <source>
        <dbReference type="ARBA" id="ARBA00022679"/>
    </source>
</evidence>
<dbReference type="GO" id="GO:0016757">
    <property type="term" value="F:glycosyltransferase activity"/>
    <property type="evidence" value="ECO:0007669"/>
    <property type="project" value="UniProtKB-KW"/>
</dbReference>
<feature type="transmembrane region" description="Helical" evidence="2">
    <location>
        <begin position="12"/>
        <end position="37"/>
    </location>
</feature>
<dbReference type="SUPFAM" id="SSF53448">
    <property type="entry name" value="Nucleotide-diphospho-sugar transferases"/>
    <property type="match status" value="1"/>
</dbReference>
<protein>
    <submittedName>
        <fullName evidence="4">Galactosyltransferase-related protein</fullName>
    </submittedName>
</protein>
<keyword evidence="2" id="KW-1133">Transmembrane helix</keyword>
<gene>
    <name evidence="4" type="ORF">RIB56_20875</name>
</gene>
<keyword evidence="2" id="KW-0812">Transmembrane</keyword>
<dbReference type="Pfam" id="PF02709">
    <property type="entry name" value="Glyco_transf_7C"/>
    <property type="match status" value="1"/>
</dbReference>
<proteinExistence type="predicted"/>
<dbReference type="Proteomes" id="UP001284771">
    <property type="component" value="Unassembled WGS sequence"/>
</dbReference>
<dbReference type="InterPro" id="IPR029044">
    <property type="entry name" value="Nucleotide-diphossugar_trans"/>
</dbReference>
<keyword evidence="2" id="KW-0472">Membrane</keyword>
<organism evidence="4 5">
    <name type="scientific">Priestia flexa</name>
    <dbReference type="NCBI Taxonomy" id="86664"/>
    <lineage>
        <taxon>Bacteria</taxon>
        <taxon>Bacillati</taxon>
        <taxon>Bacillota</taxon>
        <taxon>Bacilli</taxon>
        <taxon>Bacillales</taxon>
        <taxon>Bacillaceae</taxon>
        <taxon>Priestia</taxon>
    </lineage>
</organism>
<name>A0ABU4JC24_9BACI</name>
<dbReference type="Gene3D" id="3.90.550.10">
    <property type="entry name" value="Spore Coat Polysaccharide Biosynthesis Protein SpsA, Chain A"/>
    <property type="match status" value="1"/>
</dbReference>
<sequence length="275" mass="32115">KRKNNKTENSVNIYATLVVINIYIYFIGQLPYVIYFWEGYQVSKKKVSIIIPISFIDSTRKDAFLFVEKYYKKFFPDYELCIERCDETPFPKSRTINRCVKKSSGDILIIADADILINPKIIRNSIKLLDYSPWIIPFNEVINIKKESTAHLLKTTPEWPVPAFLETVKRPFMGHGGINIVPRNYFDQIYGFDERFVGWGGEDDAFAASLNALCGYVKRLQNSVYHLWHDRQQTGNYNNNVEILKPYLLGRKSIQNEIQHRKTLANRKEIGKDEN</sequence>
<evidence type="ECO:0000259" key="3">
    <source>
        <dbReference type="Pfam" id="PF02709"/>
    </source>
</evidence>
<evidence type="ECO:0000313" key="5">
    <source>
        <dbReference type="Proteomes" id="UP001284771"/>
    </source>
</evidence>
<accession>A0ABU4JC24</accession>
<feature type="domain" description="Galactosyltransferase C-terminal" evidence="3">
    <location>
        <begin position="176"/>
        <end position="229"/>
    </location>
</feature>